<dbReference type="Gene3D" id="1.20.1050.10">
    <property type="match status" value="1"/>
</dbReference>
<protein>
    <submittedName>
        <fullName evidence="2">Glutathione S-transferase</fullName>
    </submittedName>
</protein>
<sequence>MSMRYELYYWPGIPGRGEFVRLALEDAGADYIDIVRDTHGNRGGLDAVGGGLRFENNTRAPFAPPYLRAGDIEVSHVANILQFLGPRLGLAPAGEADRLWCHGLQLTLADFVTEIHDTHHPLGPGLYYEEQRAEAECRAAVFIDARLPKFLDYFESVLAAKPEGDRWLVRDGCTTADLSLFQIMVGLDYALPNAMASQRGRIRRVRALVERVAERERLASYLASPRRMRFNKDGIFRHYPELDSTA</sequence>
<dbReference type="InterPro" id="IPR010987">
    <property type="entry name" value="Glutathione-S-Trfase_C-like"/>
</dbReference>
<dbReference type="InterPro" id="IPR004046">
    <property type="entry name" value="GST_C"/>
</dbReference>
<dbReference type="PROSITE" id="PS50405">
    <property type="entry name" value="GST_CTER"/>
    <property type="match status" value="1"/>
</dbReference>
<evidence type="ECO:0000259" key="1">
    <source>
        <dbReference type="PROSITE" id="PS50405"/>
    </source>
</evidence>
<dbReference type="PANTHER" id="PTHR11571">
    <property type="entry name" value="GLUTATHIONE S-TRANSFERASE"/>
    <property type="match status" value="1"/>
</dbReference>
<reference evidence="2 3" key="1">
    <citation type="submission" date="2013-03" db="EMBL/GenBank/DDBJ databases">
        <title>Salinisphaera dokdonensis CL-ES53 Genome Sequencing.</title>
        <authorList>
            <person name="Li C."/>
            <person name="Lai Q."/>
            <person name="Shao Z."/>
        </authorList>
    </citation>
    <scope>NUCLEOTIDE SEQUENCE [LARGE SCALE GENOMIC DNA]</scope>
    <source>
        <strain evidence="2 3">CL-ES53</strain>
    </source>
</reference>
<dbReference type="InterPro" id="IPR050213">
    <property type="entry name" value="GST_superfamily"/>
</dbReference>
<dbReference type="PANTHER" id="PTHR11571:SF263">
    <property type="entry name" value="GLUTATHIONE S-TRANSFERASE"/>
    <property type="match status" value="1"/>
</dbReference>
<feature type="domain" description="GST C-terminal" evidence="1">
    <location>
        <begin position="98"/>
        <end position="242"/>
    </location>
</feature>
<accession>A0ABV2AXY4</accession>
<dbReference type="SUPFAM" id="SSF47616">
    <property type="entry name" value="GST C-terminal domain-like"/>
    <property type="match status" value="1"/>
</dbReference>
<dbReference type="EMBL" id="APND01000001">
    <property type="protein sequence ID" value="MES1927984.1"/>
    <property type="molecule type" value="Genomic_DNA"/>
</dbReference>
<keyword evidence="3" id="KW-1185">Reference proteome</keyword>
<gene>
    <name evidence="2" type="ORF">SADO_01975</name>
</gene>
<dbReference type="Pfam" id="PF14497">
    <property type="entry name" value="GST_C_3"/>
    <property type="match status" value="1"/>
</dbReference>
<dbReference type="CDD" id="cd03192">
    <property type="entry name" value="GST_C_Sigma_like"/>
    <property type="match status" value="1"/>
</dbReference>
<evidence type="ECO:0000313" key="2">
    <source>
        <dbReference type="EMBL" id="MES1927984.1"/>
    </source>
</evidence>
<dbReference type="SUPFAM" id="SSF52833">
    <property type="entry name" value="Thioredoxin-like"/>
    <property type="match status" value="1"/>
</dbReference>
<dbReference type="Proteomes" id="UP001460888">
    <property type="component" value="Unassembled WGS sequence"/>
</dbReference>
<evidence type="ECO:0000313" key="3">
    <source>
        <dbReference type="Proteomes" id="UP001460888"/>
    </source>
</evidence>
<organism evidence="2 3">
    <name type="scientific">Salinisphaera dokdonensis CL-ES53</name>
    <dbReference type="NCBI Taxonomy" id="1304272"/>
    <lineage>
        <taxon>Bacteria</taxon>
        <taxon>Pseudomonadati</taxon>
        <taxon>Pseudomonadota</taxon>
        <taxon>Gammaproteobacteria</taxon>
        <taxon>Salinisphaerales</taxon>
        <taxon>Salinisphaeraceae</taxon>
        <taxon>Salinisphaera</taxon>
    </lineage>
</organism>
<comment type="caution">
    <text evidence="2">The sequence shown here is derived from an EMBL/GenBank/DDBJ whole genome shotgun (WGS) entry which is preliminary data.</text>
</comment>
<proteinExistence type="predicted"/>
<name>A0ABV2AXY4_9GAMM</name>
<dbReference type="Gene3D" id="3.40.30.10">
    <property type="entry name" value="Glutaredoxin"/>
    <property type="match status" value="1"/>
</dbReference>
<dbReference type="InterPro" id="IPR036249">
    <property type="entry name" value="Thioredoxin-like_sf"/>
</dbReference>
<dbReference type="InterPro" id="IPR036282">
    <property type="entry name" value="Glutathione-S-Trfase_C_sf"/>
</dbReference>